<comment type="caution">
    <text evidence="1">The sequence shown here is derived from an EMBL/GenBank/DDBJ whole genome shotgun (WGS) entry which is preliminary data.</text>
</comment>
<sequence length="95" mass="10661">MPLSAHLLLAVTALCCVATVFAFPMEGFTMGHQCRCLSTTDSYINPRWFQRIEIVPAGPHCRSSEVIITLKDKKTVCLVPEADWVQKIISKVIKR</sequence>
<dbReference type="Proteomes" id="UP000829447">
    <property type="component" value="Linkage Group LG24"/>
</dbReference>
<gene>
    <name evidence="1" type="ORF">PGIGA_G00149310</name>
</gene>
<organism evidence="1 2">
    <name type="scientific">Pangasianodon gigas</name>
    <name type="common">Mekong giant catfish</name>
    <name type="synonym">Pangasius gigas</name>
    <dbReference type="NCBI Taxonomy" id="30993"/>
    <lineage>
        <taxon>Eukaryota</taxon>
        <taxon>Metazoa</taxon>
        <taxon>Chordata</taxon>
        <taxon>Craniata</taxon>
        <taxon>Vertebrata</taxon>
        <taxon>Euteleostomi</taxon>
        <taxon>Actinopterygii</taxon>
        <taxon>Neopterygii</taxon>
        <taxon>Teleostei</taxon>
        <taxon>Ostariophysi</taxon>
        <taxon>Siluriformes</taxon>
        <taxon>Pangasiidae</taxon>
        <taxon>Pangasianodon</taxon>
    </lineage>
</organism>
<accession>A0ACC5XNR7</accession>
<proteinExistence type="predicted"/>
<evidence type="ECO:0000313" key="2">
    <source>
        <dbReference type="Proteomes" id="UP000829447"/>
    </source>
</evidence>
<protein>
    <submittedName>
        <fullName evidence="1">Uncharacterized protein</fullName>
    </submittedName>
</protein>
<dbReference type="EMBL" id="CM040477">
    <property type="protein sequence ID" value="MCI4392731.1"/>
    <property type="molecule type" value="Genomic_DNA"/>
</dbReference>
<reference evidence="1 2" key="1">
    <citation type="journal article" date="2022" name="bioRxiv">
        <title>An ancient truncated duplication of the anti-Mullerian hormone receptor type 2 gene is a potential conserved master sex determinant in the Pangasiidae catfish family.</title>
        <authorList>
            <person name="Wen M."/>
            <person name="Pan Q."/>
            <person name="Jouanno E."/>
            <person name="Montfort J."/>
            <person name="Zahm M."/>
            <person name="Cabau C."/>
            <person name="Klopp C."/>
            <person name="Iampietro C."/>
            <person name="Roques C."/>
            <person name="Bouchez O."/>
            <person name="Castinel A."/>
            <person name="Donnadieu C."/>
            <person name="Parrinello H."/>
            <person name="Poncet C."/>
            <person name="Belmonte E."/>
            <person name="Gautier V."/>
            <person name="Avarre J.-C."/>
            <person name="Dugue R."/>
            <person name="Gustiano R."/>
            <person name="Ha T.T.T."/>
            <person name="Campet M."/>
            <person name="Sriphairoj K."/>
            <person name="Ribolli J."/>
            <person name="de Almeida F.L."/>
            <person name="Desvignes T."/>
            <person name="Postlethwait J.H."/>
            <person name="Bucao C.F."/>
            <person name="Robinson-Rechavi M."/>
            <person name="Bobe J."/>
            <person name="Herpin A."/>
            <person name="Guiguen Y."/>
        </authorList>
    </citation>
    <scope>NUCLEOTIDE SEQUENCE [LARGE SCALE GENOMIC DNA]</scope>
    <source>
        <strain evidence="1">YG-Dec2019</strain>
    </source>
</reference>
<evidence type="ECO:0000313" key="1">
    <source>
        <dbReference type="EMBL" id="MCI4392731.1"/>
    </source>
</evidence>
<keyword evidence="2" id="KW-1185">Reference proteome</keyword>
<name>A0ACC5XNR7_PANGG</name>